<evidence type="ECO:0000313" key="7">
    <source>
        <dbReference type="Proteomes" id="UP000236728"/>
    </source>
</evidence>
<evidence type="ECO:0000259" key="3">
    <source>
        <dbReference type="Pfam" id="PF13204"/>
    </source>
</evidence>
<dbReference type="PANTHER" id="PTHR37836:SF2">
    <property type="entry name" value="DUF4038 DOMAIN-CONTAINING PROTEIN"/>
    <property type="match status" value="1"/>
</dbReference>
<dbReference type="Pfam" id="PF18310">
    <property type="entry name" value="DUF5605"/>
    <property type="match status" value="1"/>
</dbReference>
<dbReference type="AlphaFoldDB" id="A0A1H6AWW9"/>
<evidence type="ECO:0000256" key="1">
    <source>
        <dbReference type="SAM" id="MobiDB-lite"/>
    </source>
</evidence>
<feature type="chain" id="PRO_5009293095" description="DUF5060 domain-containing protein" evidence="2">
    <location>
        <begin position="28"/>
        <end position="521"/>
    </location>
</feature>
<feature type="domain" description="DUF5605" evidence="5">
    <location>
        <begin position="435"/>
        <end position="516"/>
    </location>
</feature>
<sequence length="521" mass="58607">MDRRTMIQRSAAALGAALTASPSASSAAPAPAPSTSVEQWDRCELSLHGPSSGNPFTDIEVSATFTLGHRSVDVAGFYDGEGVYKVRYMPDEPGHWVWRSNSKTPDLNGHTGAFEVTKATGANHGPVTTAHQYHFQHADGTPYFPFGTTCYAMAFLGEPFEQQTIDTLRTAGFNKVRLCLLPKPLGHDLFALPFEKHADGSNDLTRLNPAYFAHCERRIQDLCDLDIQADVILFHPYDGWGYKSMPAEVNDLYLKYAVARLASFRNVWWSVANEYDLVKSKTMPEWDHYFHVIQQYDPSSHLRSIHHSRVQYDNSKPWVTHASLQQYDFNKAPEYRAAWGKPILWDEIQYEGNFSRRWGNLSAEEMTRRFWLAVIAGTYATHGDTFNQPKGIPVWSDGGKLSGTSAPRIKFLREVVEKITKVGLNEFEGAYYLSAGTPNQLYLYYFDFHQPAEYDFPLPQGIDFKATLIDPWNMTMTPLPGTIRAVGKQKVTTDEGEASTASSTRVTLPGKPYQAIVFEKV</sequence>
<organism evidence="6 7">
    <name type="scientific">Bryocella elongata</name>
    <dbReference type="NCBI Taxonomy" id="863522"/>
    <lineage>
        <taxon>Bacteria</taxon>
        <taxon>Pseudomonadati</taxon>
        <taxon>Acidobacteriota</taxon>
        <taxon>Terriglobia</taxon>
        <taxon>Terriglobales</taxon>
        <taxon>Acidobacteriaceae</taxon>
        <taxon>Bryocella</taxon>
    </lineage>
</organism>
<dbReference type="Pfam" id="PF16586">
    <property type="entry name" value="DUF5060"/>
    <property type="match status" value="1"/>
</dbReference>
<dbReference type="EMBL" id="FNVA01000006">
    <property type="protein sequence ID" value="SEG53139.1"/>
    <property type="molecule type" value="Genomic_DNA"/>
</dbReference>
<dbReference type="PROSITE" id="PS51318">
    <property type="entry name" value="TAT"/>
    <property type="match status" value="1"/>
</dbReference>
<evidence type="ECO:0000259" key="4">
    <source>
        <dbReference type="Pfam" id="PF16586"/>
    </source>
</evidence>
<name>A0A1H6AWW9_9BACT</name>
<dbReference type="SUPFAM" id="SSF51445">
    <property type="entry name" value="(Trans)glycosidases"/>
    <property type="match status" value="1"/>
</dbReference>
<dbReference type="Gene3D" id="2.60.40.3950">
    <property type="match status" value="1"/>
</dbReference>
<evidence type="ECO:0000259" key="5">
    <source>
        <dbReference type="Pfam" id="PF18310"/>
    </source>
</evidence>
<feature type="compositionally biased region" description="Low complexity" evidence="1">
    <location>
        <begin position="20"/>
        <end position="36"/>
    </location>
</feature>
<evidence type="ECO:0000256" key="2">
    <source>
        <dbReference type="SAM" id="SignalP"/>
    </source>
</evidence>
<dbReference type="Gene3D" id="3.20.20.80">
    <property type="entry name" value="Glycosidases"/>
    <property type="match status" value="1"/>
</dbReference>
<dbReference type="Proteomes" id="UP000236728">
    <property type="component" value="Unassembled WGS sequence"/>
</dbReference>
<protein>
    <recommendedName>
        <fullName evidence="8">DUF5060 domain-containing protein</fullName>
    </recommendedName>
</protein>
<dbReference type="InterPro" id="IPR013783">
    <property type="entry name" value="Ig-like_fold"/>
</dbReference>
<evidence type="ECO:0000313" key="6">
    <source>
        <dbReference type="EMBL" id="SEG53139.1"/>
    </source>
</evidence>
<dbReference type="InterPro" id="IPR025277">
    <property type="entry name" value="Apiosidase-like_cat_dom"/>
</dbReference>
<dbReference type="InterPro" id="IPR041239">
    <property type="entry name" value="DUF5605"/>
</dbReference>
<dbReference type="PANTHER" id="PTHR37836">
    <property type="entry name" value="LMO1036 PROTEIN"/>
    <property type="match status" value="1"/>
</dbReference>
<proteinExistence type="predicted"/>
<feature type="region of interest" description="Disordered" evidence="1">
    <location>
        <begin position="20"/>
        <end position="39"/>
    </location>
</feature>
<accession>A0A1H6AWW9</accession>
<dbReference type="InterPro" id="IPR032260">
    <property type="entry name" value="DUF5060"/>
</dbReference>
<gene>
    <name evidence="6" type="ORF">SAMN05421819_3338</name>
</gene>
<dbReference type="Pfam" id="PF13204">
    <property type="entry name" value="Apiosidase"/>
    <property type="match status" value="1"/>
</dbReference>
<feature type="domain" description="DUF5060" evidence="4">
    <location>
        <begin position="37"/>
        <end position="102"/>
    </location>
</feature>
<dbReference type="RefSeq" id="WP_235011660.1">
    <property type="nucleotide sequence ID" value="NZ_FNVA01000006.1"/>
</dbReference>
<keyword evidence="2" id="KW-0732">Signal</keyword>
<dbReference type="InterPro" id="IPR017853">
    <property type="entry name" value="GH"/>
</dbReference>
<reference evidence="6 7" key="1">
    <citation type="submission" date="2016-10" db="EMBL/GenBank/DDBJ databases">
        <authorList>
            <person name="de Groot N.N."/>
        </authorList>
    </citation>
    <scope>NUCLEOTIDE SEQUENCE [LARGE SCALE GENOMIC DNA]</scope>
    <source>
        <strain evidence="6 7">DSM 22489</strain>
    </source>
</reference>
<dbReference type="InterPro" id="IPR006311">
    <property type="entry name" value="TAT_signal"/>
</dbReference>
<feature type="domain" description="Apiosidase-like catalytic" evidence="3">
    <location>
        <begin position="132"/>
        <end position="378"/>
    </location>
</feature>
<evidence type="ECO:0008006" key="8">
    <source>
        <dbReference type="Google" id="ProtNLM"/>
    </source>
</evidence>
<dbReference type="Gene3D" id="2.60.40.10">
    <property type="entry name" value="Immunoglobulins"/>
    <property type="match status" value="1"/>
</dbReference>
<keyword evidence="7" id="KW-1185">Reference proteome</keyword>
<feature type="signal peptide" evidence="2">
    <location>
        <begin position="1"/>
        <end position="27"/>
    </location>
</feature>